<keyword evidence="10" id="KW-1185">Reference proteome</keyword>
<evidence type="ECO:0000313" key="10">
    <source>
        <dbReference type="Proteomes" id="UP000013827"/>
    </source>
</evidence>
<name>A0A0D3JHC7_EMIH1</name>
<evidence type="ECO:0000313" key="9">
    <source>
        <dbReference type="EnsemblProtists" id="EOD22912"/>
    </source>
</evidence>
<dbReference type="Gene3D" id="3.10.110.10">
    <property type="entry name" value="Ubiquitin Conjugating Enzyme"/>
    <property type="match status" value="1"/>
</dbReference>
<dbReference type="STRING" id="2903.R1CJY7"/>
<evidence type="ECO:0000256" key="6">
    <source>
        <dbReference type="PROSITE-ProRule" id="PRU10133"/>
    </source>
</evidence>
<sequence>ALSRLRKELDMLHREPPPGISAWAKEDGSFEIEAVIHGAEDTPYARGSFHLLLAVPERYPFEPPRFTTPIYHPNIDSAGRICLDILNMPPKGAWKPSLNLPTVLSSIQLLMSHPNPDDGLMVEITHEYIHHPERFKQTAEERTRRHA</sequence>
<evidence type="ECO:0000256" key="7">
    <source>
        <dbReference type="RuleBase" id="RU362109"/>
    </source>
</evidence>
<dbReference type="HOGENOM" id="CLU_030988_13_2_1"/>
<dbReference type="GO" id="GO:0005524">
    <property type="term" value="F:ATP binding"/>
    <property type="evidence" value="ECO:0007669"/>
    <property type="project" value="UniProtKB-UniRule"/>
</dbReference>
<dbReference type="GeneID" id="17268459"/>
<dbReference type="InterPro" id="IPR016135">
    <property type="entry name" value="UBQ-conjugating_enzyme/RWD"/>
</dbReference>
<evidence type="ECO:0000256" key="1">
    <source>
        <dbReference type="ARBA" id="ARBA00012486"/>
    </source>
</evidence>
<reference evidence="10" key="1">
    <citation type="journal article" date="2013" name="Nature">
        <title>Pan genome of the phytoplankton Emiliania underpins its global distribution.</title>
        <authorList>
            <person name="Read B.A."/>
            <person name="Kegel J."/>
            <person name="Klute M.J."/>
            <person name="Kuo A."/>
            <person name="Lefebvre S.C."/>
            <person name="Maumus F."/>
            <person name="Mayer C."/>
            <person name="Miller J."/>
            <person name="Monier A."/>
            <person name="Salamov A."/>
            <person name="Young J."/>
            <person name="Aguilar M."/>
            <person name="Claverie J.M."/>
            <person name="Frickenhaus S."/>
            <person name="Gonzalez K."/>
            <person name="Herman E.K."/>
            <person name="Lin Y.C."/>
            <person name="Napier J."/>
            <person name="Ogata H."/>
            <person name="Sarno A.F."/>
            <person name="Shmutz J."/>
            <person name="Schroeder D."/>
            <person name="de Vargas C."/>
            <person name="Verret F."/>
            <person name="von Dassow P."/>
            <person name="Valentin K."/>
            <person name="Van de Peer Y."/>
            <person name="Wheeler G."/>
            <person name="Dacks J.B."/>
            <person name="Delwiche C.F."/>
            <person name="Dyhrman S.T."/>
            <person name="Glockner G."/>
            <person name="John U."/>
            <person name="Richards T."/>
            <person name="Worden A.Z."/>
            <person name="Zhang X."/>
            <person name="Grigoriev I.V."/>
            <person name="Allen A.E."/>
            <person name="Bidle K."/>
            <person name="Borodovsky M."/>
            <person name="Bowler C."/>
            <person name="Brownlee C."/>
            <person name="Cock J.M."/>
            <person name="Elias M."/>
            <person name="Gladyshev V.N."/>
            <person name="Groth M."/>
            <person name="Guda C."/>
            <person name="Hadaegh A."/>
            <person name="Iglesias-Rodriguez M.D."/>
            <person name="Jenkins J."/>
            <person name="Jones B.M."/>
            <person name="Lawson T."/>
            <person name="Leese F."/>
            <person name="Lindquist E."/>
            <person name="Lobanov A."/>
            <person name="Lomsadze A."/>
            <person name="Malik S.B."/>
            <person name="Marsh M.E."/>
            <person name="Mackinder L."/>
            <person name="Mock T."/>
            <person name="Mueller-Roeber B."/>
            <person name="Pagarete A."/>
            <person name="Parker M."/>
            <person name="Probert I."/>
            <person name="Quesneville H."/>
            <person name="Raines C."/>
            <person name="Rensing S.A."/>
            <person name="Riano-Pachon D.M."/>
            <person name="Richier S."/>
            <person name="Rokitta S."/>
            <person name="Shiraiwa Y."/>
            <person name="Soanes D.M."/>
            <person name="van der Giezen M."/>
            <person name="Wahlund T.M."/>
            <person name="Williams B."/>
            <person name="Wilson W."/>
            <person name="Wolfe G."/>
            <person name="Wurch L.L."/>
        </authorList>
    </citation>
    <scope>NUCLEOTIDE SEQUENCE</scope>
</reference>
<dbReference type="AlphaFoldDB" id="A0A0D3JHC7"/>
<feature type="domain" description="UBC core" evidence="8">
    <location>
        <begin position="1"/>
        <end position="147"/>
    </location>
</feature>
<evidence type="ECO:0000259" key="8">
    <source>
        <dbReference type="PROSITE" id="PS50127"/>
    </source>
</evidence>
<dbReference type="SMART" id="SM00212">
    <property type="entry name" value="UBCc"/>
    <property type="match status" value="1"/>
</dbReference>
<dbReference type="CDD" id="cd23805">
    <property type="entry name" value="UBCc_UBE2T"/>
    <property type="match status" value="1"/>
</dbReference>
<dbReference type="SUPFAM" id="SSF54495">
    <property type="entry name" value="UBC-like"/>
    <property type="match status" value="1"/>
</dbReference>
<dbReference type="InterPro" id="IPR000608">
    <property type="entry name" value="UBC"/>
</dbReference>
<dbReference type="eggNOG" id="KOG0417">
    <property type="taxonomic scope" value="Eukaryota"/>
</dbReference>
<dbReference type="EC" id="2.3.2.23" evidence="1"/>
<dbReference type="InterPro" id="IPR050113">
    <property type="entry name" value="Ub_conjugating_enzyme"/>
</dbReference>
<accession>A0A0D3JHC7</accession>
<dbReference type="PaxDb" id="2903-EOD22912"/>
<comment type="similarity">
    <text evidence="7">Belongs to the ubiquitin-conjugating enzyme family.</text>
</comment>
<dbReference type="Pfam" id="PF00179">
    <property type="entry name" value="UQ_con"/>
    <property type="match status" value="1"/>
</dbReference>
<evidence type="ECO:0000256" key="5">
    <source>
        <dbReference type="ARBA" id="ARBA00022840"/>
    </source>
</evidence>
<protein>
    <recommendedName>
        <fullName evidence="1">E2 ubiquitin-conjugating enzyme</fullName>
        <ecNumber evidence="1">2.3.2.23</ecNumber>
    </recommendedName>
</protein>
<dbReference type="InterPro" id="IPR023313">
    <property type="entry name" value="UBQ-conjugating_AS"/>
</dbReference>
<organism evidence="9 10">
    <name type="scientific">Emiliania huxleyi (strain CCMP1516)</name>
    <dbReference type="NCBI Taxonomy" id="280463"/>
    <lineage>
        <taxon>Eukaryota</taxon>
        <taxon>Haptista</taxon>
        <taxon>Haptophyta</taxon>
        <taxon>Prymnesiophyceae</taxon>
        <taxon>Isochrysidales</taxon>
        <taxon>Noelaerhabdaceae</taxon>
        <taxon>Emiliania</taxon>
    </lineage>
</organism>
<dbReference type="OMA" id="GVEKKFC"/>
<dbReference type="EnsemblProtists" id="EOD22912">
    <property type="protein sequence ID" value="EOD22912"/>
    <property type="gene ID" value="EMIHUDRAFT_47260"/>
</dbReference>
<dbReference type="FunFam" id="3.10.110.10:FF:000041">
    <property type="entry name" value="Ubiquitin-conjugating enzyme E2 T"/>
    <property type="match status" value="1"/>
</dbReference>
<dbReference type="PROSITE" id="PS00183">
    <property type="entry name" value="UBC_1"/>
    <property type="match status" value="1"/>
</dbReference>
<proteinExistence type="inferred from homology"/>
<keyword evidence="2" id="KW-0808">Transferase</keyword>
<dbReference type="PANTHER" id="PTHR24067">
    <property type="entry name" value="UBIQUITIN-CONJUGATING ENZYME E2"/>
    <property type="match status" value="1"/>
</dbReference>
<keyword evidence="5 7" id="KW-0067">ATP-binding</keyword>
<dbReference type="PROSITE" id="PS50127">
    <property type="entry name" value="UBC_2"/>
    <property type="match status" value="1"/>
</dbReference>
<evidence type="ECO:0000256" key="2">
    <source>
        <dbReference type="ARBA" id="ARBA00022679"/>
    </source>
</evidence>
<reference evidence="9" key="2">
    <citation type="submission" date="2024-10" db="UniProtKB">
        <authorList>
            <consortium name="EnsemblProtists"/>
        </authorList>
    </citation>
    <scope>IDENTIFICATION</scope>
</reference>
<evidence type="ECO:0000256" key="3">
    <source>
        <dbReference type="ARBA" id="ARBA00022741"/>
    </source>
</evidence>
<evidence type="ECO:0000256" key="4">
    <source>
        <dbReference type="ARBA" id="ARBA00022786"/>
    </source>
</evidence>
<dbReference type="GO" id="GO:0061631">
    <property type="term" value="F:ubiquitin conjugating enzyme activity"/>
    <property type="evidence" value="ECO:0007669"/>
    <property type="project" value="UniProtKB-EC"/>
</dbReference>
<dbReference type="KEGG" id="ehx:EMIHUDRAFT_47260"/>
<feature type="active site" description="Glycyl thioester intermediate" evidence="6">
    <location>
        <position position="82"/>
    </location>
</feature>
<keyword evidence="4 7" id="KW-0833">Ubl conjugation pathway</keyword>
<keyword evidence="3 7" id="KW-0547">Nucleotide-binding</keyword>
<dbReference type="Proteomes" id="UP000013827">
    <property type="component" value="Unassembled WGS sequence"/>
</dbReference>
<dbReference type="RefSeq" id="XP_005775341.1">
    <property type="nucleotide sequence ID" value="XM_005775284.1"/>
</dbReference>